<reference evidence="2" key="1">
    <citation type="submission" date="2014-03" db="EMBL/GenBank/DDBJ databases">
        <authorList>
            <person name="Aksoy S."/>
            <person name="Warren W."/>
            <person name="Wilson R.K."/>
        </authorList>
    </citation>
    <scope>NUCLEOTIDE SEQUENCE [LARGE SCALE GENOMIC DNA]</scope>
    <source>
        <strain evidence="2">IAEA</strain>
    </source>
</reference>
<organism evidence="1 2">
    <name type="scientific">Glossina pallidipes</name>
    <name type="common">Tsetse fly</name>
    <dbReference type="NCBI Taxonomy" id="7398"/>
    <lineage>
        <taxon>Eukaryota</taxon>
        <taxon>Metazoa</taxon>
        <taxon>Ecdysozoa</taxon>
        <taxon>Arthropoda</taxon>
        <taxon>Hexapoda</taxon>
        <taxon>Insecta</taxon>
        <taxon>Pterygota</taxon>
        <taxon>Neoptera</taxon>
        <taxon>Endopterygota</taxon>
        <taxon>Diptera</taxon>
        <taxon>Brachycera</taxon>
        <taxon>Muscomorpha</taxon>
        <taxon>Hippoboscoidea</taxon>
        <taxon>Glossinidae</taxon>
        <taxon>Glossina</taxon>
    </lineage>
</organism>
<evidence type="ECO:0000313" key="1">
    <source>
        <dbReference type="EnsemblMetazoa" id="GPAI009031-PA"/>
    </source>
</evidence>
<dbReference type="VEuPathDB" id="VectorBase:GPAI009031"/>
<keyword evidence="2" id="KW-1185">Reference proteome</keyword>
<protein>
    <submittedName>
        <fullName evidence="1">Uncharacterized protein</fullName>
    </submittedName>
</protein>
<evidence type="ECO:0000313" key="2">
    <source>
        <dbReference type="Proteomes" id="UP000092445"/>
    </source>
</evidence>
<reference evidence="1" key="2">
    <citation type="submission" date="2020-05" db="UniProtKB">
        <authorList>
            <consortium name="EnsemblMetazoa"/>
        </authorList>
    </citation>
    <scope>IDENTIFICATION</scope>
    <source>
        <strain evidence="1">IAEA</strain>
    </source>
</reference>
<sequence>MYMSKRTKFQTFDQRKFLSTGLSSFIVKEMLPFTAFAEFTIRKRRIKDIASTFSSWSEIVLIWQQTEINKLKHYPRLCINEKTTHWQRIMKLKTLARHLSSLLNPRWQVFSGRDSSLRAKILCRAPKKTDEIVNGLHLAVSADTFSGIRTVRPFFNATGLISNE</sequence>
<dbReference type="AlphaFoldDB" id="A0A1A9ZAV8"/>
<accession>A0A1A9ZAV8</accession>
<proteinExistence type="predicted"/>
<dbReference type="EnsemblMetazoa" id="GPAI009031-RA">
    <property type="protein sequence ID" value="GPAI009031-PA"/>
    <property type="gene ID" value="GPAI009031"/>
</dbReference>
<dbReference type="Proteomes" id="UP000092445">
    <property type="component" value="Unassembled WGS sequence"/>
</dbReference>
<name>A0A1A9ZAV8_GLOPL</name>